<keyword evidence="5 9" id="KW-0812">Transmembrane</keyword>
<dbReference type="EMBL" id="VZOT01000003">
    <property type="protein sequence ID" value="KAB0587276.1"/>
    <property type="molecule type" value="Genomic_DNA"/>
</dbReference>
<name>A0A6A1R3T3_9BURK</name>
<evidence type="ECO:0000256" key="4">
    <source>
        <dbReference type="ARBA" id="ARBA00022452"/>
    </source>
</evidence>
<dbReference type="PROSITE" id="PS01151">
    <property type="entry name" value="FIMBRIAL_USHER"/>
    <property type="match status" value="1"/>
</dbReference>
<proteinExistence type="inferred from homology"/>
<evidence type="ECO:0000256" key="1">
    <source>
        <dbReference type="ARBA" id="ARBA00004571"/>
    </source>
</evidence>
<dbReference type="InterPro" id="IPR018030">
    <property type="entry name" value="Fimbrial_membr_usher_CS"/>
</dbReference>
<protein>
    <submittedName>
        <fullName evidence="12">Fimbrial biogenesis outer membrane usher protein</fullName>
    </submittedName>
</protein>
<keyword evidence="8 9" id="KW-0998">Cell outer membrane</keyword>
<keyword evidence="3 9" id="KW-0813">Transport</keyword>
<evidence type="ECO:0000259" key="11">
    <source>
        <dbReference type="Pfam" id="PF13954"/>
    </source>
</evidence>
<evidence type="ECO:0000256" key="9">
    <source>
        <dbReference type="RuleBase" id="RU003884"/>
    </source>
</evidence>
<evidence type="ECO:0000256" key="8">
    <source>
        <dbReference type="ARBA" id="ARBA00023237"/>
    </source>
</evidence>
<dbReference type="Gene3D" id="3.10.20.410">
    <property type="match status" value="1"/>
</dbReference>
<dbReference type="GO" id="GO:0009279">
    <property type="term" value="C:cell outer membrane"/>
    <property type="evidence" value="ECO:0007669"/>
    <property type="project" value="UniProtKB-SubCell"/>
</dbReference>
<feature type="domain" description="PapC-like C-terminal" evidence="10">
    <location>
        <begin position="807"/>
        <end position="870"/>
    </location>
</feature>
<feature type="domain" description="PapC N-terminal" evidence="11">
    <location>
        <begin position="82"/>
        <end position="225"/>
    </location>
</feature>
<dbReference type="Gene3D" id="2.60.40.3110">
    <property type="match status" value="1"/>
</dbReference>
<dbReference type="Pfam" id="PF13953">
    <property type="entry name" value="PapC_C"/>
    <property type="match status" value="1"/>
</dbReference>
<keyword evidence="6" id="KW-0732">Signal</keyword>
<keyword evidence="4" id="KW-1134">Transmembrane beta strand</keyword>
<keyword evidence="7 9" id="KW-0472">Membrane</keyword>
<evidence type="ECO:0000256" key="3">
    <source>
        <dbReference type="ARBA" id="ARBA00022448"/>
    </source>
</evidence>
<reference evidence="12" key="1">
    <citation type="submission" date="2019-09" db="EMBL/GenBank/DDBJ databases">
        <title>Draft genome sequences of 48 bacterial type strains from the CCUG.</title>
        <authorList>
            <person name="Tunovic T."/>
            <person name="Pineiro-Iglesias B."/>
            <person name="Unosson C."/>
            <person name="Inganas E."/>
            <person name="Ohlen M."/>
            <person name="Cardew S."/>
            <person name="Jensie-Markopoulos S."/>
            <person name="Salva-Serra F."/>
            <person name="Jaen-Luchoro D."/>
            <person name="Karlsson R."/>
            <person name="Svensson-Stadler L."/>
            <person name="Chun J."/>
            <person name="Moore E."/>
        </authorList>
    </citation>
    <scope>NUCLEOTIDE SEQUENCE</scope>
    <source>
        <strain evidence="12">CCUG 15333</strain>
    </source>
</reference>
<comment type="subcellular location">
    <subcellularLocation>
        <location evidence="1 9">Cell outer membrane</location>
        <topology evidence="1 9">Multi-pass membrane protein</topology>
    </subcellularLocation>
</comment>
<dbReference type="PANTHER" id="PTHR30451:SF5">
    <property type="entry name" value="SLR0019 PROTEIN"/>
    <property type="match status" value="1"/>
</dbReference>
<dbReference type="InterPro" id="IPR000015">
    <property type="entry name" value="Fimb_usher"/>
</dbReference>
<dbReference type="Gene3D" id="2.60.40.2070">
    <property type="match status" value="1"/>
</dbReference>
<evidence type="ECO:0000259" key="10">
    <source>
        <dbReference type="Pfam" id="PF13953"/>
    </source>
</evidence>
<dbReference type="InterPro" id="IPR025949">
    <property type="entry name" value="PapC-like_C"/>
</dbReference>
<comment type="caution">
    <text evidence="12">The sequence shown here is derived from an EMBL/GenBank/DDBJ whole genome shotgun (WGS) entry which is preliminary data.</text>
</comment>
<evidence type="ECO:0000256" key="7">
    <source>
        <dbReference type="ARBA" id="ARBA00023136"/>
    </source>
</evidence>
<dbReference type="GO" id="GO:0015473">
    <property type="term" value="F:fimbrial usher porin activity"/>
    <property type="evidence" value="ECO:0007669"/>
    <property type="project" value="InterPro"/>
</dbReference>
<evidence type="ECO:0000256" key="5">
    <source>
        <dbReference type="ARBA" id="ARBA00022692"/>
    </source>
</evidence>
<evidence type="ECO:0000256" key="2">
    <source>
        <dbReference type="ARBA" id="ARBA00008064"/>
    </source>
</evidence>
<evidence type="ECO:0000313" key="12">
    <source>
        <dbReference type="EMBL" id="KAB0587276.1"/>
    </source>
</evidence>
<dbReference type="PANTHER" id="PTHR30451">
    <property type="entry name" value="OUTER MEMBRANE USHER PROTEIN"/>
    <property type="match status" value="1"/>
</dbReference>
<dbReference type="SUPFAM" id="SSF141729">
    <property type="entry name" value="FimD N-terminal domain-like"/>
    <property type="match status" value="1"/>
</dbReference>
<dbReference type="InterPro" id="IPR042186">
    <property type="entry name" value="FimD_plug_dom"/>
</dbReference>
<dbReference type="Gene3D" id="2.60.40.2610">
    <property type="entry name" value="Outer membrane usher protein FimD, plug domain"/>
    <property type="match status" value="1"/>
</dbReference>
<keyword evidence="9" id="KW-1029">Fimbrium biogenesis</keyword>
<sequence length="890" mass="97254">MLFGGFLKAHDEGSMPDMRSFVFLSFLGGLPLYLQAEVGVIPSALPPESKSIDNDTEVREGAQGVGDKEVKLKLDAQGDPVFDLNMLHGNRKVEIANFSELNQVLPGIYNVDLVLNGESIVSDDVEFKRVDNVVIPCLTQRLLNGFNLDLETLPESSRERILQMGPESCVPLEKLIPDAKAVFDQGALRLDISIPQAFLKKTPRGYVNPEFWQQGINAATLQYRLGHYRTTGGFDTHSSYASLRGGINVNGWNFRHFGYFTSQKNYGAPSLSTYDSIDTYVEKALPGIKANLMIGDSYTDGAVTDSIGIRGIQLSSSDLMIPASMRGYSPVVRGVALTNAKVEVFQSGNLIYETVVAPGPFVIDDLYPSANNSNLDVVITEADGTKTSFVVPSSAMPQLVRENQFRYSAAIGKYRNAGSTSNVNVARATAQYGISNYWTAYAGYTVSKNYWATLIGSVYGTDYGAFSGDVEFAKTKLTDFFGQQEFTGSRLRLGYAKLFDSLQSNFDISVYSYNNNYWGLDSKVNYEEFSSFVAPSNYNRERRKIQFTYSQPLGGYGSVYMMLAKTRYWSYQDSLVTAQAGYSNNFTVNNYTFGLNFNYLKSKANGIGDVDSDRFALTLTFPLGRNWGNNLTTSLVHDKTRGNSEQIRFNGVAGEDYRLSYGLYAENFEKQGTLSGGSVQYRSSSAIFDGSVSSGEGSTQLSASVSGGIVLHAGGLTFANQIGDTVGLVHAPGAKGAIVQNSQGIEVDGNGYAVVPYLSAYQRNNILLNVRNVSPDVNFESTTEQVVPYENAVVLIKFETTIGKAALFDISRSDGTPPPFGSVVLLPDGKEAGVVGQGGNSFVYGLQEQGELSVKWGDAPDQQCQVKYELLRDDTARNAYEKQDVSCTSM</sequence>
<comment type="similarity">
    <text evidence="2 9">Belongs to the fimbrial export usher family.</text>
</comment>
<organism evidence="12">
    <name type="scientific">Comamonas kerstersii</name>
    <dbReference type="NCBI Taxonomy" id="225992"/>
    <lineage>
        <taxon>Bacteria</taxon>
        <taxon>Pseudomonadati</taxon>
        <taxon>Pseudomonadota</taxon>
        <taxon>Betaproteobacteria</taxon>
        <taxon>Burkholderiales</taxon>
        <taxon>Comamonadaceae</taxon>
        <taxon>Comamonas</taxon>
    </lineage>
</organism>
<dbReference type="Pfam" id="PF13954">
    <property type="entry name" value="PapC_N"/>
    <property type="match status" value="1"/>
</dbReference>
<dbReference type="Pfam" id="PF00577">
    <property type="entry name" value="Usher"/>
    <property type="match status" value="1"/>
</dbReference>
<dbReference type="InterPro" id="IPR025885">
    <property type="entry name" value="PapC_N"/>
</dbReference>
<gene>
    <name evidence="12" type="ORF">F7P80_05555</name>
</gene>
<dbReference type="AlphaFoldDB" id="A0A6A1R3T3"/>
<accession>A0A6A1R3T3</accession>
<dbReference type="RefSeq" id="WP_151043324.1">
    <property type="nucleotide sequence ID" value="NZ_VZOT01000003.1"/>
</dbReference>
<dbReference type="InterPro" id="IPR037224">
    <property type="entry name" value="PapC_N_sf"/>
</dbReference>
<dbReference type="GO" id="GO:0009297">
    <property type="term" value="P:pilus assembly"/>
    <property type="evidence" value="ECO:0007669"/>
    <property type="project" value="InterPro"/>
</dbReference>
<dbReference type="InterPro" id="IPR043142">
    <property type="entry name" value="PapC-like_C_sf"/>
</dbReference>
<evidence type="ECO:0000256" key="6">
    <source>
        <dbReference type="ARBA" id="ARBA00022729"/>
    </source>
</evidence>